<evidence type="ECO:0000256" key="1">
    <source>
        <dbReference type="ARBA" id="ARBA00001971"/>
    </source>
</evidence>
<dbReference type="PANTHER" id="PTHR24305:SF210">
    <property type="entry name" value="CYTOCHROME P450 MONOOXYGENASE ASQL-RELATED"/>
    <property type="match status" value="1"/>
</dbReference>
<evidence type="ECO:0000256" key="8">
    <source>
        <dbReference type="RuleBase" id="RU000461"/>
    </source>
</evidence>
<name>A0ABR4J132_9EURO</name>
<evidence type="ECO:0000313" key="9">
    <source>
        <dbReference type="EMBL" id="KAL2832738.1"/>
    </source>
</evidence>
<keyword evidence="3 8" id="KW-0349">Heme</keyword>
<dbReference type="InterPro" id="IPR050121">
    <property type="entry name" value="Cytochrome_P450_monoxygenase"/>
</dbReference>
<dbReference type="SUPFAM" id="SSF48264">
    <property type="entry name" value="Cytochrome P450"/>
    <property type="match status" value="1"/>
</dbReference>
<dbReference type="PANTHER" id="PTHR24305">
    <property type="entry name" value="CYTOCHROME P450"/>
    <property type="match status" value="1"/>
</dbReference>
<proteinExistence type="inferred from homology"/>
<dbReference type="InterPro" id="IPR002403">
    <property type="entry name" value="Cyt_P450_E_grp-IV"/>
</dbReference>
<dbReference type="PRINTS" id="PR00385">
    <property type="entry name" value="P450"/>
</dbReference>
<evidence type="ECO:0000313" key="10">
    <source>
        <dbReference type="Proteomes" id="UP001610446"/>
    </source>
</evidence>
<keyword evidence="5 8" id="KW-0560">Oxidoreductase</keyword>
<evidence type="ECO:0000256" key="7">
    <source>
        <dbReference type="ARBA" id="ARBA00023033"/>
    </source>
</evidence>
<dbReference type="Pfam" id="PF00067">
    <property type="entry name" value="p450"/>
    <property type="match status" value="1"/>
</dbReference>
<evidence type="ECO:0000256" key="6">
    <source>
        <dbReference type="ARBA" id="ARBA00023004"/>
    </source>
</evidence>
<dbReference type="PROSITE" id="PS00086">
    <property type="entry name" value="CYTOCHROME_P450"/>
    <property type="match status" value="1"/>
</dbReference>
<evidence type="ECO:0000256" key="2">
    <source>
        <dbReference type="ARBA" id="ARBA00010617"/>
    </source>
</evidence>
<evidence type="ECO:0000256" key="5">
    <source>
        <dbReference type="ARBA" id="ARBA00023002"/>
    </source>
</evidence>
<comment type="cofactor">
    <cofactor evidence="1">
        <name>heme</name>
        <dbReference type="ChEBI" id="CHEBI:30413"/>
    </cofactor>
</comment>
<dbReference type="Gene3D" id="1.10.630.10">
    <property type="entry name" value="Cytochrome P450"/>
    <property type="match status" value="1"/>
</dbReference>
<keyword evidence="10" id="KW-1185">Reference proteome</keyword>
<dbReference type="Proteomes" id="UP001610446">
    <property type="component" value="Unassembled WGS sequence"/>
</dbReference>
<dbReference type="CDD" id="cd11058">
    <property type="entry name" value="CYP60B-like"/>
    <property type="match status" value="1"/>
</dbReference>
<sequence>MLGLYSAGCALAATLFLYQIGCFVYNLYLHPLRNYPGPRLAAISRLPLTYTTLCGHSAFWIHKLHQKYGPVVRVAPSDLSYTDQRAWNDIYGSTPAHPLSFPRDPGLFHFLNDEEHRPSIGDCDGDEHRRIRRAYAPAFSKRALAEQEPLFQRYADALVTRGMETQGNVANVSELFAHTFFDIIGHLNYGESLGVLEKGTNRSWADSQLWLLPVAGCMEALVDFAVVRLLLEFVLVPATRSARETVHGQINARLDKRLAEQDSERRDVVGIAFQSSRKTCLTERDIRANAVAIMVAGAETLTAFSILFTAKLFQHPKVMARLTTEIRTAFQNSSDVTFASTARLPYLEACIKEAMRLNPANVFKRLVPKGGATVLGHWLPEGIRVYAAPLATMRSPDNFRKAEMFIPERWLDFEGTEFESDNRAAYQPFSLGPRNCIGQEMAYSAARLVICKMLLNFDIAPALDVDKWTRGLRAWTTWSSPPLLVHLTPAQSNNAVGRIPPSREGTVG</sequence>
<comment type="similarity">
    <text evidence="2 8">Belongs to the cytochrome P450 family.</text>
</comment>
<reference evidence="9 10" key="1">
    <citation type="submission" date="2024-07" db="EMBL/GenBank/DDBJ databases">
        <title>Section-level genome sequencing and comparative genomics of Aspergillus sections Usti and Cavernicolus.</title>
        <authorList>
            <consortium name="Lawrence Berkeley National Laboratory"/>
            <person name="Nybo J.L."/>
            <person name="Vesth T.C."/>
            <person name="Theobald S."/>
            <person name="Frisvad J.C."/>
            <person name="Larsen T.O."/>
            <person name="Kjaerboelling I."/>
            <person name="Rothschild-Mancinelli K."/>
            <person name="Lyhne E.K."/>
            <person name="Kogle M.E."/>
            <person name="Barry K."/>
            <person name="Clum A."/>
            <person name="Na H."/>
            <person name="Ledsgaard L."/>
            <person name="Lin J."/>
            <person name="Lipzen A."/>
            <person name="Kuo A."/>
            <person name="Riley R."/>
            <person name="Mondo S."/>
            <person name="Labutti K."/>
            <person name="Haridas S."/>
            <person name="Pangalinan J."/>
            <person name="Salamov A.A."/>
            <person name="Simmons B.A."/>
            <person name="Magnuson J.K."/>
            <person name="Chen J."/>
            <person name="Drula E."/>
            <person name="Henrissat B."/>
            <person name="Wiebenga A."/>
            <person name="Lubbers R.J."/>
            <person name="Gomes A.C."/>
            <person name="Makela M.R."/>
            <person name="Stajich J."/>
            <person name="Grigoriev I.V."/>
            <person name="Mortensen U.H."/>
            <person name="De Vries R.P."/>
            <person name="Baker S.E."/>
            <person name="Andersen M.R."/>
        </authorList>
    </citation>
    <scope>NUCLEOTIDE SEQUENCE [LARGE SCALE GENOMIC DNA]</scope>
    <source>
        <strain evidence="9 10">CBS 123904</strain>
    </source>
</reference>
<accession>A0ABR4J132</accession>
<keyword evidence="4 8" id="KW-0479">Metal-binding</keyword>
<dbReference type="InterPro" id="IPR036396">
    <property type="entry name" value="Cyt_P450_sf"/>
</dbReference>
<evidence type="ECO:0000256" key="3">
    <source>
        <dbReference type="ARBA" id="ARBA00022617"/>
    </source>
</evidence>
<organism evidence="9 10">
    <name type="scientific">Aspergillus pseudoustus</name>
    <dbReference type="NCBI Taxonomy" id="1810923"/>
    <lineage>
        <taxon>Eukaryota</taxon>
        <taxon>Fungi</taxon>
        <taxon>Dikarya</taxon>
        <taxon>Ascomycota</taxon>
        <taxon>Pezizomycotina</taxon>
        <taxon>Eurotiomycetes</taxon>
        <taxon>Eurotiomycetidae</taxon>
        <taxon>Eurotiales</taxon>
        <taxon>Aspergillaceae</taxon>
        <taxon>Aspergillus</taxon>
        <taxon>Aspergillus subgen. Nidulantes</taxon>
    </lineage>
</organism>
<gene>
    <name evidence="9" type="ORF">BJY01DRAFT_239697</name>
</gene>
<evidence type="ECO:0000256" key="4">
    <source>
        <dbReference type="ARBA" id="ARBA00022723"/>
    </source>
</evidence>
<comment type="caution">
    <text evidence="9">The sequence shown here is derived from an EMBL/GenBank/DDBJ whole genome shotgun (WGS) entry which is preliminary data.</text>
</comment>
<protein>
    <submittedName>
        <fullName evidence="9">Cytochrome P450</fullName>
    </submittedName>
</protein>
<dbReference type="InterPro" id="IPR001128">
    <property type="entry name" value="Cyt_P450"/>
</dbReference>
<dbReference type="InterPro" id="IPR017972">
    <property type="entry name" value="Cyt_P450_CS"/>
</dbReference>
<keyword evidence="7 8" id="KW-0503">Monooxygenase</keyword>
<dbReference type="EMBL" id="JBFXLU010000256">
    <property type="protein sequence ID" value="KAL2832738.1"/>
    <property type="molecule type" value="Genomic_DNA"/>
</dbReference>
<dbReference type="PRINTS" id="PR00465">
    <property type="entry name" value="EP450IV"/>
</dbReference>
<keyword evidence="6 8" id="KW-0408">Iron</keyword>